<evidence type="ECO:0000313" key="3">
    <source>
        <dbReference type="Proteomes" id="UP000198893"/>
    </source>
</evidence>
<evidence type="ECO:0000256" key="1">
    <source>
        <dbReference type="SAM" id="SignalP"/>
    </source>
</evidence>
<feature type="signal peptide" evidence="1">
    <location>
        <begin position="1"/>
        <end position="26"/>
    </location>
</feature>
<feature type="chain" id="PRO_5011651663" description="DUF2946 domain-containing protein" evidence="1">
    <location>
        <begin position="27"/>
        <end position="115"/>
    </location>
</feature>
<name>A0A1H8LFK2_9RHOB</name>
<keyword evidence="1" id="KW-0732">Signal</keyword>
<dbReference type="OrthoDB" id="7863585at2"/>
<reference evidence="2 3" key="1">
    <citation type="submission" date="2016-10" db="EMBL/GenBank/DDBJ databases">
        <authorList>
            <person name="de Groot N.N."/>
        </authorList>
    </citation>
    <scope>NUCLEOTIDE SEQUENCE [LARGE SCALE GENOMIC DNA]</scope>
    <source>
        <strain evidence="2 3">DSM 27842</strain>
    </source>
</reference>
<evidence type="ECO:0000313" key="2">
    <source>
        <dbReference type="EMBL" id="SEO03829.1"/>
    </source>
</evidence>
<gene>
    <name evidence="2" type="ORF">SAMN04490248_101120</name>
</gene>
<accession>A0A1H8LFK2</accession>
<organism evidence="2 3">
    <name type="scientific">Salinihabitans flavidus</name>
    <dbReference type="NCBI Taxonomy" id="569882"/>
    <lineage>
        <taxon>Bacteria</taxon>
        <taxon>Pseudomonadati</taxon>
        <taxon>Pseudomonadota</taxon>
        <taxon>Alphaproteobacteria</taxon>
        <taxon>Rhodobacterales</taxon>
        <taxon>Roseobacteraceae</taxon>
        <taxon>Salinihabitans</taxon>
    </lineage>
</organism>
<dbReference type="STRING" id="569882.SAMN04490248_101120"/>
<dbReference type="AlphaFoldDB" id="A0A1H8LFK2"/>
<dbReference type="EMBL" id="FODS01000001">
    <property type="protein sequence ID" value="SEO03829.1"/>
    <property type="molecule type" value="Genomic_DNA"/>
</dbReference>
<dbReference type="Proteomes" id="UP000198893">
    <property type="component" value="Unassembled WGS sequence"/>
</dbReference>
<proteinExistence type="predicted"/>
<dbReference type="RefSeq" id="WP_093114691.1">
    <property type="nucleotide sequence ID" value="NZ_FODS01000001.1"/>
</dbReference>
<sequence length="115" mass="11418">MTGWRSYLAGLMAALLLLTAQGAAVARGVPPAVDFMEICTGTGPAMMPLDAEGNPTGAPHLCPDFALSLLNAVAEAPLVALPVSGASERIASVSGHPVAGRQGVTASARGPPSSL</sequence>
<keyword evidence="3" id="KW-1185">Reference proteome</keyword>
<evidence type="ECO:0008006" key="4">
    <source>
        <dbReference type="Google" id="ProtNLM"/>
    </source>
</evidence>
<protein>
    <recommendedName>
        <fullName evidence="4">DUF2946 domain-containing protein</fullName>
    </recommendedName>
</protein>